<dbReference type="PANTHER" id="PTHR43433:SF1">
    <property type="entry name" value="BLL5160 PROTEIN"/>
    <property type="match status" value="1"/>
</dbReference>
<evidence type="ECO:0000313" key="2">
    <source>
        <dbReference type="EMBL" id="MDF3291069.1"/>
    </source>
</evidence>
<dbReference type="EMBL" id="JARJBC010000010">
    <property type="protein sequence ID" value="MDF3291069.1"/>
    <property type="molecule type" value="Genomic_DNA"/>
</dbReference>
<proteinExistence type="predicted"/>
<evidence type="ECO:0000259" key="1">
    <source>
        <dbReference type="Pfam" id="PF00561"/>
    </source>
</evidence>
<dbReference type="RefSeq" id="WP_276094338.1">
    <property type="nucleotide sequence ID" value="NZ_JARJBC010000010.1"/>
</dbReference>
<comment type="caution">
    <text evidence="2">The sequence shown here is derived from an EMBL/GenBank/DDBJ whole genome shotgun (WGS) entry which is preliminary data.</text>
</comment>
<name>A0ABT5ZNB7_9ACTN</name>
<evidence type="ECO:0000313" key="3">
    <source>
        <dbReference type="Proteomes" id="UP001216579"/>
    </source>
</evidence>
<feature type="domain" description="AB hydrolase-1" evidence="1">
    <location>
        <begin position="50"/>
        <end position="282"/>
    </location>
</feature>
<dbReference type="PRINTS" id="PR00111">
    <property type="entry name" value="ABHYDROLASE"/>
</dbReference>
<dbReference type="Proteomes" id="UP001216579">
    <property type="component" value="Unassembled WGS sequence"/>
</dbReference>
<dbReference type="InterPro" id="IPR000073">
    <property type="entry name" value="AB_hydrolase_1"/>
</dbReference>
<keyword evidence="3" id="KW-1185">Reference proteome</keyword>
<dbReference type="InterPro" id="IPR029058">
    <property type="entry name" value="AB_hydrolase_fold"/>
</dbReference>
<dbReference type="Gene3D" id="3.40.50.1820">
    <property type="entry name" value="alpha/beta hydrolase"/>
    <property type="match status" value="1"/>
</dbReference>
<sequence>MSTETTAPLRLPPARPAERAPCDVTEHRLSFDGFGYLCRVVWQDAAVTEPLVLLGGSSQDRFSWARHEERLAEACTVVTLDLPGYGAAEPLPTRYGIDFLAAAVRHTLYELGMAKVNLMGACFGGAIALRFAQHYPDALRRLMLAGMTTRVPREYAEAVPRWLRMLDEDRREEMAGQLVARFMSPSGARRIRRHAAIARLLHQQFMAQTPRQIGMAVVDHNVRLLNHEWYRPEPVPPLSALVFTGEYDSLTTPRMGRETAAQLPGAAFLTVRDADHLVHMERIEEFTDLLLRFCTDRPIDDLPYCHPVEYPGAGPERTGP</sequence>
<gene>
    <name evidence="2" type="ORF">P3G67_17885</name>
</gene>
<protein>
    <submittedName>
        <fullName evidence="2">Alpha/beta hydrolase</fullName>
    </submittedName>
</protein>
<reference evidence="2 3" key="1">
    <citation type="submission" date="2023-03" db="EMBL/GenBank/DDBJ databases">
        <title>Draft genome sequence of Streptomyces sp. RB6PN23 isolated from peat swamp forest in Thailand.</title>
        <authorList>
            <person name="Klaysubun C."/>
            <person name="Duangmal K."/>
        </authorList>
    </citation>
    <scope>NUCLEOTIDE SEQUENCE [LARGE SCALE GENOMIC DNA]</scope>
    <source>
        <strain evidence="2 3">RB6PN23</strain>
    </source>
</reference>
<dbReference type="InterPro" id="IPR050471">
    <property type="entry name" value="AB_hydrolase"/>
</dbReference>
<accession>A0ABT5ZNB7</accession>
<keyword evidence="2" id="KW-0378">Hydrolase</keyword>
<dbReference type="SUPFAM" id="SSF53474">
    <property type="entry name" value="alpha/beta-Hydrolases"/>
    <property type="match status" value="1"/>
</dbReference>
<dbReference type="PANTHER" id="PTHR43433">
    <property type="entry name" value="HYDROLASE, ALPHA/BETA FOLD FAMILY PROTEIN"/>
    <property type="match status" value="1"/>
</dbReference>
<dbReference type="GO" id="GO:0016787">
    <property type="term" value="F:hydrolase activity"/>
    <property type="evidence" value="ECO:0007669"/>
    <property type="project" value="UniProtKB-KW"/>
</dbReference>
<organism evidence="2 3">
    <name type="scientific">Streptomyces silvisoli</name>
    <dbReference type="NCBI Taxonomy" id="3034235"/>
    <lineage>
        <taxon>Bacteria</taxon>
        <taxon>Bacillati</taxon>
        <taxon>Actinomycetota</taxon>
        <taxon>Actinomycetes</taxon>
        <taxon>Kitasatosporales</taxon>
        <taxon>Streptomycetaceae</taxon>
        <taxon>Streptomyces</taxon>
    </lineage>
</organism>
<dbReference type="Pfam" id="PF00561">
    <property type="entry name" value="Abhydrolase_1"/>
    <property type="match status" value="1"/>
</dbReference>